<evidence type="ECO:0000256" key="1">
    <source>
        <dbReference type="ARBA" id="ARBA00004230"/>
    </source>
</evidence>
<gene>
    <name evidence="10" type="ORF">HICCMSTLAB_LOCUS5374</name>
</gene>
<organism evidence="10 11">
    <name type="scientific">Cotesia congregata</name>
    <name type="common">Parasitoid wasp</name>
    <name type="synonym">Apanteles congregatus</name>
    <dbReference type="NCBI Taxonomy" id="51543"/>
    <lineage>
        <taxon>Eukaryota</taxon>
        <taxon>Metazoa</taxon>
        <taxon>Ecdysozoa</taxon>
        <taxon>Arthropoda</taxon>
        <taxon>Hexapoda</taxon>
        <taxon>Insecta</taxon>
        <taxon>Pterygota</taxon>
        <taxon>Neoptera</taxon>
        <taxon>Endopterygota</taxon>
        <taxon>Hymenoptera</taxon>
        <taxon>Apocrita</taxon>
        <taxon>Ichneumonoidea</taxon>
        <taxon>Braconidae</taxon>
        <taxon>Microgastrinae</taxon>
        <taxon>Cotesia</taxon>
    </lineage>
</organism>
<dbReference type="OrthoDB" id="1902038at2759"/>
<evidence type="ECO:0000256" key="4">
    <source>
        <dbReference type="ARBA" id="ARBA00023069"/>
    </source>
</evidence>
<accession>A0A8J2HD63</accession>
<keyword evidence="2 10" id="KW-0282">Flagellum</keyword>
<evidence type="ECO:0000313" key="10">
    <source>
        <dbReference type="EMBL" id="CAG5089783.1"/>
    </source>
</evidence>
<evidence type="ECO:0000259" key="9">
    <source>
        <dbReference type="Pfam" id="PF13868"/>
    </source>
</evidence>
<dbReference type="Proteomes" id="UP000786811">
    <property type="component" value="Unassembled WGS sequence"/>
</dbReference>
<dbReference type="AlphaFoldDB" id="A0A8J2HD63"/>
<feature type="domain" description="Trichohyalin-plectin-homology" evidence="9">
    <location>
        <begin position="143"/>
        <end position="490"/>
    </location>
</feature>
<evidence type="ECO:0000313" key="11">
    <source>
        <dbReference type="Proteomes" id="UP000786811"/>
    </source>
</evidence>
<keyword evidence="3 8" id="KW-0175">Coiled coil</keyword>
<evidence type="ECO:0000256" key="2">
    <source>
        <dbReference type="ARBA" id="ARBA00022846"/>
    </source>
</evidence>
<evidence type="ECO:0000256" key="7">
    <source>
        <dbReference type="ARBA" id="ARBA00034142"/>
    </source>
</evidence>
<feature type="coiled-coil region" evidence="8">
    <location>
        <begin position="362"/>
        <end position="486"/>
    </location>
</feature>
<evidence type="ECO:0000256" key="3">
    <source>
        <dbReference type="ARBA" id="ARBA00023054"/>
    </source>
</evidence>
<comment type="caution">
    <text evidence="10">The sequence shown here is derived from an EMBL/GenBank/DDBJ whole genome shotgun (WGS) entry which is preliminary data.</text>
</comment>
<keyword evidence="11" id="KW-1185">Reference proteome</keyword>
<evidence type="ECO:0000256" key="8">
    <source>
        <dbReference type="SAM" id="Coils"/>
    </source>
</evidence>
<dbReference type="PANTHER" id="PTHR15504">
    <property type="entry name" value="NASOPHARYNGEAL EPITHELIUM SPECIFIC PROTEIN 1"/>
    <property type="match status" value="1"/>
</dbReference>
<evidence type="ECO:0000256" key="6">
    <source>
        <dbReference type="ARBA" id="ARBA00034116"/>
    </source>
</evidence>
<sequence>MSTAVLRYVSSDAGKSKRSFSAPVKKSNSRETIHHSNLGRALRIPCKNITLDCTSKVLTKSEYEYFRNCAIEGLKTEKERRDNFYENEMKKEHLLAESIARKEKIRQIDMEKLKKKTNKLDEFEAEAKARTMHLLERANNLKLEQEEEMQLCNKLILETKCRAIRDLQIAERRLIEKEMTQEEKRLNEMMENERREKIQEEKKKEEELAAKRREFASRLKHQIIENEEQKIIEFERKQEEGKLINLSNIAWMDEEILKEKRRKEQGALIRKELAAENERLKKFKEMEREENRIIDMRIKEYQKMKAERDKAIAETQKAIQAEKNQERIRVMKQAMQAHDFQAQIEELNEIRIKEEVEREWRRREKEAALNKLKTRRQFAQARQDQIKSRKILQAMELERDKREFQKIVAAQKEALAKEQENREKQLRQAQKHRDEILKQVNDKEKDKVEARRRVFEEGMAQRAEIEMRARRLREAMERKCQEMRENKVPEVYINDIKSMIAKIQ</sequence>
<protein>
    <recommendedName>
        <fullName evidence="7">Cilia- and flagella-associated protein 45</fullName>
    </recommendedName>
</protein>
<dbReference type="PANTHER" id="PTHR15504:SF0">
    <property type="entry name" value="CILIA- AND FLAGELLA-ASSOCIATED PROTEIN 45"/>
    <property type="match status" value="1"/>
</dbReference>
<comment type="similarity">
    <text evidence="6">Belongs to the CFAP45 family.</text>
</comment>
<evidence type="ECO:0000256" key="5">
    <source>
        <dbReference type="ARBA" id="ARBA00023273"/>
    </source>
</evidence>
<dbReference type="EMBL" id="CAJNRD030001119">
    <property type="protein sequence ID" value="CAG5089783.1"/>
    <property type="molecule type" value="Genomic_DNA"/>
</dbReference>
<keyword evidence="4" id="KW-0969">Cilium</keyword>
<dbReference type="InterPro" id="IPR033253">
    <property type="entry name" value="CFAP45"/>
</dbReference>
<proteinExistence type="inferred from homology"/>
<name>A0A8J2HD63_COTCN</name>
<keyword evidence="5" id="KW-0966">Cell projection</keyword>
<dbReference type="GO" id="GO:0031514">
    <property type="term" value="C:motile cilium"/>
    <property type="evidence" value="ECO:0007669"/>
    <property type="project" value="UniProtKB-SubCell"/>
</dbReference>
<dbReference type="InterPro" id="IPR043597">
    <property type="entry name" value="TPH_dom"/>
</dbReference>
<feature type="coiled-coil region" evidence="8">
    <location>
        <begin position="106"/>
        <end position="214"/>
    </location>
</feature>
<reference evidence="10" key="1">
    <citation type="submission" date="2021-04" db="EMBL/GenBank/DDBJ databases">
        <authorList>
            <person name="Chebbi M.A.C M."/>
        </authorList>
    </citation>
    <scope>NUCLEOTIDE SEQUENCE</scope>
</reference>
<dbReference type="Pfam" id="PF13868">
    <property type="entry name" value="TPH"/>
    <property type="match status" value="1"/>
</dbReference>
<comment type="subcellular location">
    <subcellularLocation>
        <location evidence="1">Cell projection</location>
        <location evidence="1">Cilium</location>
        <location evidence="1">Flagellum</location>
    </subcellularLocation>
</comment>